<evidence type="ECO:0000259" key="2">
    <source>
        <dbReference type="Pfam" id="PF04149"/>
    </source>
</evidence>
<dbReference type="AlphaFoldDB" id="A0A810L6I2"/>
<name>A0A810L6I2_9ACTN</name>
<dbReference type="Pfam" id="PF04149">
    <property type="entry name" value="DUF397"/>
    <property type="match status" value="2"/>
</dbReference>
<dbReference type="EMBL" id="AP023354">
    <property type="protein sequence ID" value="BCJ30847.1"/>
    <property type="molecule type" value="Genomic_DNA"/>
</dbReference>
<evidence type="ECO:0000313" key="3">
    <source>
        <dbReference type="EMBL" id="BCJ30847.1"/>
    </source>
</evidence>
<dbReference type="OrthoDB" id="4301277at2"/>
<evidence type="ECO:0000313" key="4">
    <source>
        <dbReference type="Proteomes" id="UP000680750"/>
    </source>
</evidence>
<dbReference type="Proteomes" id="UP000680750">
    <property type="component" value="Chromosome"/>
</dbReference>
<gene>
    <name evidence="3" type="ORF">Asera_49550</name>
</gene>
<organism evidence="3 4">
    <name type="scientific">Actinocatenispora sera</name>
    <dbReference type="NCBI Taxonomy" id="390989"/>
    <lineage>
        <taxon>Bacteria</taxon>
        <taxon>Bacillati</taxon>
        <taxon>Actinomycetota</taxon>
        <taxon>Actinomycetes</taxon>
        <taxon>Micromonosporales</taxon>
        <taxon>Micromonosporaceae</taxon>
        <taxon>Actinocatenispora</taxon>
    </lineage>
</organism>
<feature type="region of interest" description="Disordered" evidence="1">
    <location>
        <begin position="1"/>
        <end position="26"/>
    </location>
</feature>
<feature type="domain" description="DUF397" evidence="2">
    <location>
        <begin position="11"/>
        <end position="30"/>
    </location>
</feature>
<dbReference type="InterPro" id="IPR007278">
    <property type="entry name" value="DUF397"/>
</dbReference>
<protein>
    <submittedName>
        <fullName evidence="3">Toxin</fullName>
    </submittedName>
</protein>
<feature type="domain" description="DUF397" evidence="2">
    <location>
        <begin position="33"/>
        <end position="85"/>
    </location>
</feature>
<evidence type="ECO:0000256" key="1">
    <source>
        <dbReference type="SAM" id="MobiDB-lite"/>
    </source>
</evidence>
<reference evidence="3" key="1">
    <citation type="submission" date="2020-08" db="EMBL/GenBank/DDBJ databases">
        <title>Whole genome shotgun sequence of Actinocatenispora sera NBRC 101916.</title>
        <authorList>
            <person name="Komaki H."/>
            <person name="Tamura T."/>
        </authorList>
    </citation>
    <scope>NUCLEOTIDE SEQUENCE</scope>
    <source>
        <strain evidence="3">NBRC 101916</strain>
    </source>
</reference>
<proteinExistence type="predicted"/>
<accession>A0A810L6I2</accession>
<keyword evidence="4" id="KW-1185">Reference proteome</keyword>
<dbReference type="KEGG" id="aser:Asera_49550"/>
<dbReference type="RefSeq" id="WP_030447595.1">
    <property type="nucleotide sequence ID" value="NZ_AP023354.1"/>
</dbReference>
<sequence>MTGFHPETGLLEWRTSSRSSSSGGNCVEVGAGRWHVSAHSSGGGASRVEGGDVPDAVAVRDSKDRDGGMLVVGTAPWTAFVAAVRNGPLG</sequence>